<dbReference type="PANTHER" id="PTHR34981">
    <property type="entry name" value="CELL DIVISION PROTEIN ZAPA"/>
    <property type="match status" value="1"/>
</dbReference>
<evidence type="ECO:0000256" key="1">
    <source>
        <dbReference type="ARBA" id="ARBA00004496"/>
    </source>
</evidence>
<dbReference type="PANTHER" id="PTHR34981:SF1">
    <property type="entry name" value="CELL DIVISION PROTEIN ZAPA"/>
    <property type="match status" value="1"/>
</dbReference>
<dbReference type="InterPro" id="IPR007838">
    <property type="entry name" value="Cell_div_ZapA-like"/>
</dbReference>
<evidence type="ECO:0000256" key="10">
    <source>
        <dbReference type="SAM" id="Coils"/>
    </source>
</evidence>
<keyword evidence="5" id="KW-0717">Septation</keyword>
<dbReference type="GO" id="GO:0005829">
    <property type="term" value="C:cytosol"/>
    <property type="evidence" value="ECO:0007669"/>
    <property type="project" value="TreeGrafter"/>
</dbReference>
<dbReference type="OrthoDB" id="9797575at2"/>
<evidence type="ECO:0000256" key="5">
    <source>
        <dbReference type="ARBA" id="ARBA00023210"/>
    </source>
</evidence>
<comment type="function">
    <text evidence="7">Activator of cell division through the inhibition of FtsZ GTPase activity, therefore promoting FtsZ assembly into bundles of protofilaments necessary for the formation of the division Z ring. It is recruited early at mid-cell but it is not essential for cell division.</text>
</comment>
<keyword evidence="6" id="KW-0131">Cell cycle</keyword>
<keyword evidence="3" id="KW-0963">Cytoplasm</keyword>
<dbReference type="GO" id="GO:0000917">
    <property type="term" value="P:division septum assembly"/>
    <property type="evidence" value="ECO:0007669"/>
    <property type="project" value="UniProtKB-KW"/>
</dbReference>
<dbReference type="Pfam" id="PF05164">
    <property type="entry name" value="ZapA"/>
    <property type="match status" value="1"/>
</dbReference>
<evidence type="ECO:0000313" key="12">
    <source>
        <dbReference type="Proteomes" id="UP000281547"/>
    </source>
</evidence>
<evidence type="ECO:0000256" key="7">
    <source>
        <dbReference type="ARBA" id="ARBA00024910"/>
    </source>
</evidence>
<keyword evidence="10" id="KW-0175">Coiled coil</keyword>
<dbReference type="EMBL" id="RZNJ01000001">
    <property type="protein sequence ID" value="RUT34647.1"/>
    <property type="molecule type" value="Genomic_DNA"/>
</dbReference>
<dbReference type="AlphaFoldDB" id="A0A433XKN9"/>
<dbReference type="GO" id="GO:0032153">
    <property type="term" value="C:cell division site"/>
    <property type="evidence" value="ECO:0007669"/>
    <property type="project" value="TreeGrafter"/>
</dbReference>
<comment type="caution">
    <text evidence="11">The sequence shown here is derived from an EMBL/GenBank/DDBJ whole genome shotgun (WGS) entry which is preliminary data.</text>
</comment>
<keyword evidence="4 11" id="KW-0132">Cell division</keyword>
<dbReference type="InterPro" id="IPR036192">
    <property type="entry name" value="Cell_div_ZapA-like_sf"/>
</dbReference>
<organism evidence="11 12">
    <name type="scientific">Arsenicitalea aurantiaca</name>
    <dbReference type="NCBI Taxonomy" id="1783274"/>
    <lineage>
        <taxon>Bacteria</taxon>
        <taxon>Pseudomonadati</taxon>
        <taxon>Pseudomonadota</taxon>
        <taxon>Alphaproteobacteria</taxon>
        <taxon>Hyphomicrobiales</taxon>
        <taxon>Devosiaceae</taxon>
        <taxon>Arsenicitalea</taxon>
    </lineage>
</organism>
<name>A0A433XKN9_9HYPH</name>
<comment type="subunit">
    <text evidence="8">Homodimer. Interacts with FtsZ.</text>
</comment>
<gene>
    <name evidence="11" type="ORF">EMQ25_01405</name>
</gene>
<evidence type="ECO:0000256" key="3">
    <source>
        <dbReference type="ARBA" id="ARBA00022490"/>
    </source>
</evidence>
<keyword evidence="12" id="KW-1185">Reference proteome</keyword>
<evidence type="ECO:0000256" key="8">
    <source>
        <dbReference type="ARBA" id="ARBA00026068"/>
    </source>
</evidence>
<dbReference type="InterPro" id="IPR042233">
    <property type="entry name" value="Cell_div_ZapA_N"/>
</dbReference>
<dbReference type="Gene3D" id="3.30.160.880">
    <property type="entry name" value="Cell division protein ZapA protomer, N-terminal domain"/>
    <property type="match status" value="1"/>
</dbReference>
<dbReference type="GO" id="GO:0043093">
    <property type="term" value="P:FtsZ-dependent cytokinesis"/>
    <property type="evidence" value="ECO:0007669"/>
    <property type="project" value="TreeGrafter"/>
</dbReference>
<dbReference type="SUPFAM" id="SSF102829">
    <property type="entry name" value="Cell division protein ZapA-like"/>
    <property type="match status" value="1"/>
</dbReference>
<dbReference type="GO" id="GO:0000921">
    <property type="term" value="P:septin ring assembly"/>
    <property type="evidence" value="ECO:0007669"/>
    <property type="project" value="TreeGrafter"/>
</dbReference>
<evidence type="ECO:0000256" key="4">
    <source>
        <dbReference type="ARBA" id="ARBA00022618"/>
    </source>
</evidence>
<proteinExistence type="predicted"/>
<dbReference type="Proteomes" id="UP000281547">
    <property type="component" value="Unassembled WGS sequence"/>
</dbReference>
<sequence length="132" mass="14199">MPEVNVEINGRKYRMACEDGQEEHLLALAGRFNASIEALKGSFGEIGDNRLTVMAGIAVLDELQEAERRIARLQHDIAELTEAGEALANEAGELEHKFGKRMAEAARKIEAIASAIDEAGAGAAPTQENGRL</sequence>
<protein>
    <recommendedName>
        <fullName evidence="2">Cell division protein ZapA</fullName>
    </recommendedName>
    <alternativeName>
        <fullName evidence="9">Z ring-associated protein ZapA</fullName>
    </alternativeName>
</protein>
<feature type="coiled-coil region" evidence="10">
    <location>
        <begin position="63"/>
        <end position="97"/>
    </location>
</feature>
<dbReference type="GO" id="GO:0030428">
    <property type="term" value="C:cell septum"/>
    <property type="evidence" value="ECO:0007669"/>
    <property type="project" value="TreeGrafter"/>
</dbReference>
<comment type="subcellular location">
    <subcellularLocation>
        <location evidence="1">Cytoplasm</location>
    </subcellularLocation>
</comment>
<evidence type="ECO:0000313" key="11">
    <source>
        <dbReference type="EMBL" id="RUT34647.1"/>
    </source>
</evidence>
<reference evidence="11 12" key="1">
    <citation type="journal article" date="2016" name="Int. J. Syst. Evol. Microbiol.">
        <title>Arsenicitalea aurantiaca gen. nov., sp. nov., a new member of the family Hyphomicrobiaceae, isolated from high-arsenic sediment.</title>
        <authorList>
            <person name="Mu Y."/>
            <person name="Zhou L."/>
            <person name="Zeng X.C."/>
            <person name="Liu L."/>
            <person name="Pan Y."/>
            <person name="Chen X."/>
            <person name="Wang J."/>
            <person name="Li S."/>
            <person name="Li W.J."/>
            <person name="Wang Y."/>
        </authorList>
    </citation>
    <scope>NUCLEOTIDE SEQUENCE [LARGE SCALE GENOMIC DNA]</scope>
    <source>
        <strain evidence="11 12">42-50</strain>
    </source>
</reference>
<accession>A0A433XKN9</accession>
<evidence type="ECO:0000256" key="2">
    <source>
        <dbReference type="ARBA" id="ARBA00015195"/>
    </source>
</evidence>
<evidence type="ECO:0000256" key="9">
    <source>
        <dbReference type="ARBA" id="ARBA00033158"/>
    </source>
</evidence>
<evidence type="ECO:0000256" key="6">
    <source>
        <dbReference type="ARBA" id="ARBA00023306"/>
    </source>
</evidence>